<evidence type="ECO:0000256" key="1">
    <source>
        <dbReference type="SAM" id="MobiDB-lite"/>
    </source>
</evidence>
<name>A0ABV9QCG5_9BURK</name>
<evidence type="ECO:0000259" key="2">
    <source>
        <dbReference type="Pfam" id="PF03869"/>
    </source>
</evidence>
<dbReference type="Pfam" id="PF03869">
    <property type="entry name" value="Arc"/>
    <property type="match status" value="1"/>
</dbReference>
<evidence type="ECO:0000313" key="3">
    <source>
        <dbReference type="EMBL" id="MFC4788364.1"/>
    </source>
</evidence>
<dbReference type="InterPro" id="IPR013321">
    <property type="entry name" value="Arc_rbn_hlx_hlx"/>
</dbReference>
<dbReference type="InterPro" id="IPR010985">
    <property type="entry name" value="Ribbon_hlx_hlx"/>
</dbReference>
<dbReference type="Gene3D" id="1.10.1220.10">
    <property type="entry name" value="Met repressor-like"/>
    <property type="match status" value="1"/>
</dbReference>
<dbReference type="EMBL" id="JBHSHJ010000003">
    <property type="protein sequence ID" value="MFC4788364.1"/>
    <property type="molecule type" value="Genomic_DNA"/>
</dbReference>
<reference evidence="4" key="1">
    <citation type="journal article" date="2019" name="Int. J. Syst. Evol. Microbiol.">
        <title>The Global Catalogue of Microorganisms (GCM) 10K type strain sequencing project: providing services to taxonomists for standard genome sequencing and annotation.</title>
        <authorList>
            <consortium name="The Broad Institute Genomics Platform"/>
            <consortium name="The Broad Institute Genome Sequencing Center for Infectious Disease"/>
            <person name="Wu L."/>
            <person name="Ma J."/>
        </authorList>
    </citation>
    <scope>NUCLEOTIDE SEQUENCE [LARGE SCALE GENOMIC DNA]</scope>
    <source>
        <strain evidence="4">CCUG 49452</strain>
    </source>
</reference>
<dbReference type="SUPFAM" id="SSF47598">
    <property type="entry name" value="Ribbon-helix-helix"/>
    <property type="match status" value="1"/>
</dbReference>
<comment type="caution">
    <text evidence="3">The sequence shown here is derived from an EMBL/GenBank/DDBJ whole genome shotgun (WGS) entry which is preliminary data.</text>
</comment>
<dbReference type="GO" id="GO:0003677">
    <property type="term" value="F:DNA binding"/>
    <property type="evidence" value="ECO:0007669"/>
    <property type="project" value="UniProtKB-KW"/>
</dbReference>
<dbReference type="RefSeq" id="WP_382430720.1">
    <property type="nucleotide sequence ID" value="NZ_JBHSHJ010000003.1"/>
</dbReference>
<sequence length="107" mass="11496">MSREDPQLKIRLPADMKDRIEEAAKQAGRSMNAEIVARLEQTFQTGTPGAIDVGWLATELAQRLSGNGLQLAVIDAASSSPLSSDVRTTAVPLSKAEQSPIEEPHKT</sequence>
<gene>
    <name evidence="3" type="ORF">ACFO6X_05120</name>
</gene>
<proteinExistence type="predicted"/>
<keyword evidence="3" id="KW-0238">DNA-binding</keyword>
<dbReference type="Proteomes" id="UP001596001">
    <property type="component" value="Unassembled WGS sequence"/>
</dbReference>
<organism evidence="3 4">
    <name type="scientific">Giesbergeria sinuosa</name>
    <dbReference type="NCBI Taxonomy" id="80883"/>
    <lineage>
        <taxon>Bacteria</taxon>
        <taxon>Pseudomonadati</taxon>
        <taxon>Pseudomonadota</taxon>
        <taxon>Betaproteobacteria</taxon>
        <taxon>Burkholderiales</taxon>
        <taxon>Comamonadaceae</taxon>
        <taxon>Giesbergeria</taxon>
    </lineage>
</organism>
<dbReference type="InterPro" id="IPR005569">
    <property type="entry name" value="Arc_DNA-bd_dom"/>
</dbReference>
<evidence type="ECO:0000313" key="4">
    <source>
        <dbReference type="Proteomes" id="UP001596001"/>
    </source>
</evidence>
<feature type="domain" description="Arc-like DNA binding" evidence="2">
    <location>
        <begin position="2"/>
        <end position="45"/>
    </location>
</feature>
<keyword evidence="4" id="KW-1185">Reference proteome</keyword>
<protein>
    <submittedName>
        <fullName evidence="3">Arc family DNA-binding protein</fullName>
    </submittedName>
</protein>
<feature type="region of interest" description="Disordered" evidence="1">
    <location>
        <begin position="80"/>
        <end position="107"/>
    </location>
</feature>
<accession>A0ABV9QCG5</accession>